<reference evidence="1" key="1">
    <citation type="submission" date="2020-06" db="EMBL/GenBank/DDBJ databases">
        <authorList>
            <person name="Li T."/>
            <person name="Hu X."/>
            <person name="Zhang T."/>
            <person name="Song X."/>
            <person name="Zhang H."/>
            <person name="Dai N."/>
            <person name="Sheng W."/>
            <person name="Hou X."/>
            <person name="Wei L."/>
        </authorList>
    </citation>
    <scope>NUCLEOTIDE SEQUENCE</scope>
    <source>
        <strain evidence="1">G02</strain>
        <tissue evidence="1">Leaf</tissue>
    </source>
</reference>
<evidence type="ECO:0000313" key="1">
    <source>
        <dbReference type="EMBL" id="KAL0384691.1"/>
    </source>
</evidence>
<gene>
    <name evidence="1" type="ORF">Sradi_2863400</name>
</gene>
<dbReference type="AlphaFoldDB" id="A0AAW2RYZ3"/>
<protein>
    <submittedName>
        <fullName evidence="1">Uncharacterized protein</fullName>
    </submittedName>
</protein>
<dbReference type="PANTHER" id="PTHR35490">
    <property type="entry name" value="BACTERIOPHAGE N4 ADSORPTION B PROTEIN"/>
    <property type="match status" value="1"/>
</dbReference>
<comment type="caution">
    <text evidence="1">The sequence shown here is derived from an EMBL/GenBank/DDBJ whole genome shotgun (WGS) entry which is preliminary data.</text>
</comment>
<name>A0AAW2RYZ3_SESRA</name>
<reference evidence="1" key="2">
    <citation type="journal article" date="2024" name="Plant">
        <title>Genomic evolution and insights into agronomic trait innovations of Sesamum species.</title>
        <authorList>
            <person name="Miao H."/>
            <person name="Wang L."/>
            <person name="Qu L."/>
            <person name="Liu H."/>
            <person name="Sun Y."/>
            <person name="Le M."/>
            <person name="Wang Q."/>
            <person name="Wei S."/>
            <person name="Zheng Y."/>
            <person name="Lin W."/>
            <person name="Duan Y."/>
            <person name="Cao H."/>
            <person name="Xiong S."/>
            <person name="Wang X."/>
            <person name="Wei L."/>
            <person name="Li C."/>
            <person name="Ma Q."/>
            <person name="Ju M."/>
            <person name="Zhao R."/>
            <person name="Li G."/>
            <person name="Mu C."/>
            <person name="Tian Q."/>
            <person name="Mei H."/>
            <person name="Zhang T."/>
            <person name="Gao T."/>
            <person name="Zhang H."/>
        </authorList>
    </citation>
    <scope>NUCLEOTIDE SEQUENCE</scope>
    <source>
        <strain evidence="1">G02</strain>
    </source>
</reference>
<proteinExistence type="predicted"/>
<sequence>MSVGSEAGANDFGGGRQIESCSFVSAPGEFFDADDGFSSDGSFSNIPSCGSRVESELRTTRLSILEEIERRKAAEENLILMRSQWERISNLMSQAGLKLPAPPTVMQLDNNSIDQFSQEVVVARFVAEAIGRGQARAEAEEAAATIIDSKDQEILRLRDRLQYYETVNHELSQRKLVGMFSVCVSLLYQHFWNDNP</sequence>
<dbReference type="PANTHER" id="PTHR35490:SF3">
    <property type="entry name" value="(WILD MALAYSIAN BANANA) HYPOTHETICAL PROTEIN"/>
    <property type="match status" value="1"/>
</dbReference>
<dbReference type="EMBL" id="JACGWJ010000012">
    <property type="protein sequence ID" value="KAL0384691.1"/>
    <property type="molecule type" value="Genomic_DNA"/>
</dbReference>
<organism evidence="1">
    <name type="scientific">Sesamum radiatum</name>
    <name type="common">Black benniseed</name>
    <dbReference type="NCBI Taxonomy" id="300843"/>
    <lineage>
        <taxon>Eukaryota</taxon>
        <taxon>Viridiplantae</taxon>
        <taxon>Streptophyta</taxon>
        <taxon>Embryophyta</taxon>
        <taxon>Tracheophyta</taxon>
        <taxon>Spermatophyta</taxon>
        <taxon>Magnoliopsida</taxon>
        <taxon>eudicotyledons</taxon>
        <taxon>Gunneridae</taxon>
        <taxon>Pentapetalae</taxon>
        <taxon>asterids</taxon>
        <taxon>lamiids</taxon>
        <taxon>Lamiales</taxon>
        <taxon>Pedaliaceae</taxon>
        <taxon>Sesamum</taxon>
    </lineage>
</organism>
<accession>A0AAW2RYZ3</accession>